<dbReference type="GO" id="GO:0046316">
    <property type="term" value="F:gluconokinase activity"/>
    <property type="evidence" value="ECO:0007669"/>
    <property type="project" value="UniProtKB-EC"/>
</dbReference>
<evidence type="ECO:0000313" key="11">
    <source>
        <dbReference type="Proteomes" id="UP000593737"/>
    </source>
</evidence>
<organism evidence="10 11">
    <name type="scientific">Candidatus Nitrospira kreftii</name>
    <dbReference type="NCBI Taxonomy" id="2652173"/>
    <lineage>
        <taxon>Bacteria</taxon>
        <taxon>Pseudomonadati</taxon>
        <taxon>Nitrospirota</taxon>
        <taxon>Nitrospiria</taxon>
        <taxon>Nitrospirales</taxon>
        <taxon>Nitrospiraceae</taxon>
        <taxon>Nitrospira</taxon>
    </lineage>
</organism>
<dbReference type="NCBIfam" id="TIGR01313">
    <property type="entry name" value="therm_gnt_kin"/>
    <property type="match status" value="1"/>
</dbReference>
<keyword evidence="5 9" id="KW-0547">Nucleotide-binding</keyword>
<evidence type="ECO:0000256" key="4">
    <source>
        <dbReference type="ARBA" id="ARBA00022679"/>
    </source>
</evidence>
<comment type="pathway">
    <text evidence="1">Carbohydrate acid metabolism.</text>
</comment>
<dbReference type="CDD" id="cd02021">
    <property type="entry name" value="GntK"/>
    <property type="match status" value="1"/>
</dbReference>
<reference evidence="10 11" key="1">
    <citation type="journal article" date="2020" name="ISME J.">
        <title>Enrichment and physiological characterization of a novel comammox Nitrospira indicates ammonium inhibition of complete nitrification.</title>
        <authorList>
            <person name="Sakoula D."/>
            <person name="Koch H."/>
            <person name="Frank J."/>
            <person name="Jetten M.S.M."/>
            <person name="van Kessel M.A.H.J."/>
            <person name="Lucker S."/>
        </authorList>
    </citation>
    <scope>NUCLEOTIDE SEQUENCE [LARGE SCALE GENOMIC DNA]</scope>
    <source>
        <strain evidence="10">Comreactor17</strain>
    </source>
</reference>
<evidence type="ECO:0000256" key="3">
    <source>
        <dbReference type="ARBA" id="ARBA00012054"/>
    </source>
</evidence>
<evidence type="ECO:0000256" key="5">
    <source>
        <dbReference type="ARBA" id="ARBA00022741"/>
    </source>
</evidence>
<dbReference type="PANTHER" id="PTHR43442">
    <property type="entry name" value="GLUCONOKINASE-RELATED"/>
    <property type="match status" value="1"/>
</dbReference>
<dbReference type="Gene3D" id="3.40.50.300">
    <property type="entry name" value="P-loop containing nucleotide triphosphate hydrolases"/>
    <property type="match status" value="1"/>
</dbReference>
<evidence type="ECO:0000256" key="2">
    <source>
        <dbReference type="ARBA" id="ARBA00008420"/>
    </source>
</evidence>
<evidence type="ECO:0000256" key="1">
    <source>
        <dbReference type="ARBA" id="ARBA00004761"/>
    </source>
</evidence>
<evidence type="ECO:0000256" key="8">
    <source>
        <dbReference type="ARBA" id="ARBA00048090"/>
    </source>
</evidence>
<keyword evidence="7 9" id="KW-0067">ATP-binding</keyword>
<evidence type="ECO:0000256" key="6">
    <source>
        <dbReference type="ARBA" id="ARBA00022777"/>
    </source>
</evidence>
<evidence type="ECO:0000256" key="7">
    <source>
        <dbReference type="ARBA" id="ARBA00022840"/>
    </source>
</evidence>
<evidence type="ECO:0000256" key="9">
    <source>
        <dbReference type="RuleBase" id="RU363066"/>
    </source>
</evidence>
<dbReference type="AlphaFoldDB" id="A0A7S8FEX2"/>
<dbReference type="PANTHER" id="PTHR43442:SF3">
    <property type="entry name" value="GLUCONOKINASE-RELATED"/>
    <property type="match status" value="1"/>
</dbReference>
<proteinExistence type="inferred from homology"/>
<dbReference type="EC" id="2.7.1.12" evidence="3 9"/>
<name>A0A7S8FEX2_9BACT</name>
<dbReference type="InterPro" id="IPR027417">
    <property type="entry name" value="P-loop_NTPase"/>
</dbReference>
<keyword evidence="4 9" id="KW-0808">Transferase</keyword>
<accession>A0A7S8FEX2</accession>
<dbReference type="InterPro" id="IPR006001">
    <property type="entry name" value="Therm_gnt_kin"/>
</dbReference>
<comment type="similarity">
    <text evidence="2 9">Belongs to the gluconokinase GntK/GntV family.</text>
</comment>
<dbReference type="EMBL" id="CP047423">
    <property type="protein sequence ID" value="QPD04568.1"/>
    <property type="molecule type" value="Genomic_DNA"/>
</dbReference>
<dbReference type="GO" id="GO:0005975">
    <property type="term" value="P:carbohydrate metabolic process"/>
    <property type="evidence" value="ECO:0007669"/>
    <property type="project" value="InterPro"/>
</dbReference>
<dbReference type="KEGG" id="nkf:Nkreftii_002342"/>
<dbReference type="Pfam" id="PF13671">
    <property type="entry name" value="AAA_33"/>
    <property type="match status" value="1"/>
</dbReference>
<keyword evidence="6 9" id="KW-0418">Kinase</keyword>
<dbReference type="GO" id="GO:0005737">
    <property type="term" value="C:cytoplasm"/>
    <property type="evidence" value="ECO:0007669"/>
    <property type="project" value="TreeGrafter"/>
</dbReference>
<protein>
    <recommendedName>
        <fullName evidence="3 9">Gluconokinase</fullName>
        <ecNumber evidence="3 9">2.7.1.12</ecNumber>
    </recommendedName>
</protein>
<gene>
    <name evidence="10" type="ORF">Nkreftii_002342</name>
</gene>
<comment type="catalytic activity">
    <reaction evidence="8 9">
        <text>D-gluconate + ATP = 6-phospho-D-gluconate + ADP + H(+)</text>
        <dbReference type="Rhea" id="RHEA:19433"/>
        <dbReference type="ChEBI" id="CHEBI:15378"/>
        <dbReference type="ChEBI" id="CHEBI:18391"/>
        <dbReference type="ChEBI" id="CHEBI:30616"/>
        <dbReference type="ChEBI" id="CHEBI:58759"/>
        <dbReference type="ChEBI" id="CHEBI:456216"/>
        <dbReference type="EC" id="2.7.1.12"/>
    </reaction>
</comment>
<dbReference type="SUPFAM" id="SSF52540">
    <property type="entry name" value="P-loop containing nucleoside triphosphate hydrolases"/>
    <property type="match status" value="1"/>
</dbReference>
<dbReference type="GO" id="GO:0005524">
    <property type="term" value="F:ATP binding"/>
    <property type="evidence" value="ECO:0007669"/>
    <property type="project" value="UniProtKB-KW"/>
</dbReference>
<evidence type="ECO:0000313" key="10">
    <source>
        <dbReference type="EMBL" id="QPD04568.1"/>
    </source>
</evidence>
<sequence>MFSLNTPVHVIILMGAAGAGKSTIGRHLANDLGWRFVDGDDFHPKDNLDKISRNLPLTDEDRGPWLERLRAAITGWITTGTHVVLASSLLKSAHRTIVLGHHHPSVRIAYLKADRALLEQRLLHRTDHVMKADLLDSQLETLEEPIDALALNASDAPSTLVQQIRTALDL</sequence>
<dbReference type="Proteomes" id="UP000593737">
    <property type="component" value="Chromosome"/>
</dbReference>